<dbReference type="STRING" id="203267.TWT_195"/>
<protein>
    <recommendedName>
        <fullName evidence="2">Putative Flp pilus-assembly TadG-like N-terminal domain-containing protein</fullName>
    </recommendedName>
</protein>
<feature type="domain" description="Putative Flp pilus-assembly TadG-like N-terminal" evidence="2">
    <location>
        <begin position="91"/>
        <end position="136"/>
    </location>
</feature>
<organism evidence="3 4">
    <name type="scientific">Tropheryma whipplei (strain Twist)</name>
    <name type="common">Whipple's bacillus</name>
    <dbReference type="NCBI Taxonomy" id="203267"/>
    <lineage>
        <taxon>Bacteria</taxon>
        <taxon>Bacillati</taxon>
        <taxon>Actinomycetota</taxon>
        <taxon>Actinomycetes</taxon>
        <taxon>Micrococcales</taxon>
        <taxon>Tropherymataceae</taxon>
        <taxon>Tropheryma</taxon>
    </lineage>
</organism>
<sequence>MLSIRGGAYQLDQRLQCRFPSIRPNGKACTHPDTPKLYCKHKSYAFVCDTQGRFIANFNTEGEVKINNVIRNINVIRSNKVPPKWIKSSDGSIMPMVILFTVLSIAFIITVTNASSLYLEKKRILSVADGGSLAAAEGFDLSQLSYNNGSLKQVLSNDKVGEILQEYASRVARKERLDDLRIESFYSDGSGVGVTLSAHWTPPLLSALFPNSMRISASSYARGRFFDE</sequence>
<name>Q83GQ4_TROWT</name>
<accession>Q83GQ4</accession>
<evidence type="ECO:0000313" key="4">
    <source>
        <dbReference type="Proteomes" id="UP000002200"/>
    </source>
</evidence>
<dbReference type="Pfam" id="PF13400">
    <property type="entry name" value="Tad"/>
    <property type="match status" value="1"/>
</dbReference>
<keyword evidence="1" id="KW-0472">Membrane</keyword>
<keyword evidence="1" id="KW-0812">Transmembrane</keyword>
<dbReference type="Proteomes" id="UP000002200">
    <property type="component" value="Chromosome"/>
</dbReference>
<dbReference type="HOGENOM" id="CLU_105893_2_0_11"/>
<dbReference type="AlphaFoldDB" id="Q83GQ4"/>
<dbReference type="InterPro" id="IPR028087">
    <property type="entry name" value="Tad_N"/>
</dbReference>
<proteinExistence type="predicted"/>
<reference evidence="3 4" key="1">
    <citation type="journal article" date="2003" name="Genome Res.">
        <title>Tropheryma whipplei twist: a human pathogenic Actinobacteria with a reduced genome.</title>
        <authorList>
            <person name="Raoult D."/>
            <person name="Ogata H."/>
            <person name="Audic S."/>
            <person name="Robert C."/>
            <person name="Suhre K."/>
            <person name="Drancourt M."/>
            <person name="Claverie J.-M."/>
        </authorList>
    </citation>
    <scope>NUCLEOTIDE SEQUENCE [LARGE SCALE GENOMIC DNA]</scope>
    <source>
        <strain evidence="3 4">Twist</strain>
    </source>
</reference>
<feature type="transmembrane region" description="Helical" evidence="1">
    <location>
        <begin position="93"/>
        <end position="114"/>
    </location>
</feature>
<evidence type="ECO:0000256" key="1">
    <source>
        <dbReference type="SAM" id="Phobius"/>
    </source>
</evidence>
<evidence type="ECO:0000259" key="2">
    <source>
        <dbReference type="Pfam" id="PF13400"/>
    </source>
</evidence>
<dbReference type="KEGG" id="twh:TWT_195"/>
<dbReference type="OrthoDB" id="4808490at2"/>
<dbReference type="EMBL" id="AE014184">
    <property type="protein sequence ID" value="AAO44292.1"/>
    <property type="molecule type" value="Genomic_DNA"/>
</dbReference>
<keyword evidence="1" id="KW-1133">Transmembrane helix</keyword>
<evidence type="ECO:0000313" key="3">
    <source>
        <dbReference type="EMBL" id="AAO44292.1"/>
    </source>
</evidence>
<dbReference type="eggNOG" id="ENOG50335SP">
    <property type="taxonomic scope" value="Bacteria"/>
</dbReference>
<gene>
    <name evidence="3" type="ordered locus">TWT_195</name>
</gene>
<keyword evidence="4" id="KW-1185">Reference proteome</keyword>